<evidence type="ECO:0000259" key="8">
    <source>
        <dbReference type="PROSITE" id="PS50850"/>
    </source>
</evidence>
<feature type="transmembrane region" description="Helical" evidence="7">
    <location>
        <begin position="216"/>
        <end position="236"/>
    </location>
</feature>
<dbReference type="InterPro" id="IPR036259">
    <property type="entry name" value="MFS_trans_sf"/>
</dbReference>
<evidence type="ECO:0000313" key="10">
    <source>
        <dbReference type="Proteomes" id="UP000001645"/>
    </source>
</evidence>
<reference evidence="9 10" key="1">
    <citation type="journal article" date="2010" name="PLoS Biol.">
        <title>Multi-platform next-generation sequencing of the domestic turkey (Meleagris gallopavo): genome assembly and analysis.</title>
        <authorList>
            <person name="Dalloul R.A."/>
            <person name="Long J.A."/>
            <person name="Zimin A.V."/>
            <person name="Aslam L."/>
            <person name="Beal K."/>
            <person name="Blomberg L.A."/>
            <person name="Bouffard P."/>
            <person name="Burt D.W."/>
            <person name="Crasta O."/>
            <person name="Crooijmans R.P."/>
            <person name="Cooper K."/>
            <person name="Coulombe R.A."/>
            <person name="De S."/>
            <person name="Delany M.E."/>
            <person name="Dodgson J.B."/>
            <person name="Dong J.J."/>
            <person name="Evans C."/>
            <person name="Frederickson K.M."/>
            <person name="Flicek P."/>
            <person name="Florea L."/>
            <person name="Folkerts O."/>
            <person name="Groenen M.A."/>
            <person name="Harkins T.T."/>
            <person name="Herrero J."/>
            <person name="Hoffmann S."/>
            <person name="Megens H.J."/>
            <person name="Jiang A."/>
            <person name="de Jong P."/>
            <person name="Kaiser P."/>
            <person name="Kim H."/>
            <person name="Kim K.W."/>
            <person name="Kim S."/>
            <person name="Langenberger D."/>
            <person name="Lee M.K."/>
            <person name="Lee T."/>
            <person name="Mane S."/>
            <person name="Marcais G."/>
            <person name="Marz M."/>
            <person name="McElroy A.P."/>
            <person name="Modise T."/>
            <person name="Nefedov M."/>
            <person name="Notredame C."/>
            <person name="Paton I.R."/>
            <person name="Payne W.S."/>
            <person name="Pertea G."/>
            <person name="Prickett D."/>
            <person name="Puiu D."/>
            <person name="Qioa D."/>
            <person name="Raineri E."/>
            <person name="Ruffier M."/>
            <person name="Salzberg S.L."/>
            <person name="Schatz M.C."/>
            <person name="Scheuring C."/>
            <person name="Schmidt C.J."/>
            <person name="Schroeder S."/>
            <person name="Searle S.M."/>
            <person name="Smith E.J."/>
            <person name="Smith J."/>
            <person name="Sonstegard T.S."/>
            <person name="Stadler P.F."/>
            <person name="Tafer H."/>
            <person name="Tu Z.J."/>
            <person name="Van Tassell C.P."/>
            <person name="Vilella A.J."/>
            <person name="Williams K.P."/>
            <person name="Yorke J.A."/>
            <person name="Zhang L."/>
            <person name="Zhang H.B."/>
            <person name="Zhang X."/>
            <person name="Zhang Y."/>
            <person name="Reed K.M."/>
        </authorList>
    </citation>
    <scope>NUCLEOTIDE SEQUENCE [LARGE SCALE GENOMIC DNA]</scope>
</reference>
<comment type="similarity">
    <text evidence="6">Belongs to the major facilitator superfamily. Spinster (TC 2.A.1.49) family.</text>
</comment>
<dbReference type="Bgee" id="ENSMGAG00000002649">
    <property type="expression patterns" value="Expressed in spleen and 6 other cell types or tissues"/>
</dbReference>
<dbReference type="PROSITE" id="PS50850">
    <property type="entry name" value="MFS"/>
    <property type="match status" value="1"/>
</dbReference>
<feature type="transmembrane region" description="Helical" evidence="7">
    <location>
        <begin position="506"/>
        <end position="529"/>
    </location>
</feature>
<protein>
    <recommendedName>
        <fullName evidence="8">Major facilitator superfamily (MFS) profile domain-containing protein</fullName>
    </recommendedName>
</protein>
<accession>A0A803YRD8</accession>
<dbReference type="Ensembl" id="ENSMGAT00000033773.1">
    <property type="protein sequence ID" value="ENSMGAP00000034336.1"/>
    <property type="gene ID" value="ENSMGAG00000002649.3"/>
</dbReference>
<keyword evidence="10" id="KW-1185">Reference proteome</keyword>
<feature type="transmembrane region" description="Helical" evidence="7">
    <location>
        <begin position="124"/>
        <end position="143"/>
    </location>
</feature>
<evidence type="ECO:0000256" key="2">
    <source>
        <dbReference type="ARBA" id="ARBA00022448"/>
    </source>
</evidence>
<comment type="subcellular location">
    <subcellularLocation>
        <location evidence="1">Membrane</location>
        <topology evidence="1">Multi-pass membrane protein</topology>
    </subcellularLocation>
</comment>
<dbReference type="InterPro" id="IPR044770">
    <property type="entry name" value="MFS_spinster-like"/>
</dbReference>
<dbReference type="GO" id="GO:0016020">
    <property type="term" value="C:membrane"/>
    <property type="evidence" value="ECO:0007669"/>
    <property type="project" value="UniProtKB-SubCell"/>
</dbReference>
<dbReference type="PANTHER" id="PTHR23505">
    <property type="entry name" value="SPINSTER"/>
    <property type="match status" value="1"/>
</dbReference>
<dbReference type="Gene3D" id="1.20.1250.20">
    <property type="entry name" value="MFS general substrate transporter like domains"/>
    <property type="match status" value="1"/>
</dbReference>
<evidence type="ECO:0000313" key="9">
    <source>
        <dbReference type="Ensembl" id="ENSMGAP00000034336.1"/>
    </source>
</evidence>
<dbReference type="CDD" id="cd17328">
    <property type="entry name" value="MFS_spinster_like"/>
    <property type="match status" value="1"/>
</dbReference>
<feature type="transmembrane region" description="Helical" evidence="7">
    <location>
        <begin position="367"/>
        <end position="388"/>
    </location>
</feature>
<evidence type="ECO:0000256" key="4">
    <source>
        <dbReference type="ARBA" id="ARBA00022989"/>
    </source>
</evidence>
<evidence type="ECO:0000256" key="3">
    <source>
        <dbReference type="ARBA" id="ARBA00022692"/>
    </source>
</evidence>
<sequence length="539" mass="59569">MRWLFALGSMQNPSAHENTDLQPRVPHEEQNYGATAARVRRGPQVPVSRNSPAKRDYLIVGVLCYANLINFMDWFIVPGILLDIQKYFELRDEGAGLLQTVFILCYMLAAPFFGYLGDRYNRKVILGAGIFFWSAVTLGTSFISESYCWIFFLSRGLVGIGTASYSTVAPTIIADRFDEGKRTTMLSVFYICIPVGSGLGYVLASSMAHVTGDWHWAFRVTPCMGGLALVLLILLVPRRVQRRTEAHRALSIHGSSRVAAEKPGAQGDAKTSWCQDITSLGKKMKVLEPPPLNCWKEAEVALLYWLHKQLKSTPSWSFVWSSLGLTAMAFVTGALGLWVPMFLYRAQVALGIVQQCLEKSCNSSNSLIFGGITIGTGILGVIAGAEAARRLRKTNSRADPLICATSMFVSSLCLYVAIMVAQKNILSTFIFIAFGELFLSVNWAVVTDILLYVVTPRRQSTAIALQILASHLLGDAGSPYLIGMISSAIQAKKDQSFQWSFCSLQYSFIICVFVGVFGGVFFLLTSFYIEEDRKEAEQL</sequence>
<reference evidence="9" key="2">
    <citation type="submission" date="2025-08" db="UniProtKB">
        <authorList>
            <consortium name="Ensembl"/>
        </authorList>
    </citation>
    <scope>IDENTIFICATION</scope>
</reference>
<gene>
    <name evidence="9" type="primary">LOC100540504</name>
</gene>
<name>A0A803YRD8_MELGA</name>
<organism evidence="9 10">
    <name type="scientific">Meleagris gallopavo</name>
    <name type="common">Wild turkey</name>
    <dbReference type="NCBI Taxonomy" id="9103"/>
    <lineage>
        <taxon>Eukaryota</taxon>
        <taxon>Metazoa</taxon>
        <taxon>Chordata</taxon>
        <taxon>Craniata</taxon>
        <taxon>Vertebrata</taxon>
        <taxon>Euteleostomi</taxon>
        <taxon>Archelosauria</taxon>
        <taxon>Archosauria</taxon>
        <taxon>Dinosauria</taxon>
        <taxon>Saurischia</taxon>
        <taxon>Theropoda</taxon>
        <taxon>Coelurosauria</taxon>
        <taxon>Aves</taxon>
        <taxon>Neognathae</taxon>
        <taxon>Galloanserae</taxon>
        <taxon>Galliformes</taxon>
        <taxon>Phasianidae</taxon>
        <taxon>Meleagridinae</taxon>
        <taxon>Meleagris</taxon>
    </lineage>
</organism>
<feature type="transmembrane region" description="Helical" evidence="7">
    <location>
        <begin position="400"/>
        <end position="420"/>
    </location>
</feature>
<dbReference type="Proteomes" id="UP000001645">
    <property type="component" value="Chromosome 21"/>
</dbReference>
<feature type="transmembrane region" description="Helical" evidence="7">
    <location>
        <begin position="463"/>
        <end position="486"/>
    </location>
</feature>
<evidence type="ECO:0000256" key="7">
    <source>
        <dbReference type="SAM" id="Phobius"/>
    </source>
</evidence>
<dbReference type="GeneTree" id="ENSGT00390000005976"/>
<dbReference type="Pfam" id="PF07690">
    <property type="entry name" value="MFS_1"/>
    <property type="match status" value="1"/>
</dbReference>
<dbReference type="GO" id="GO:0022857">
    <property type="term" value="F:transmembrane transporter activity"/>
    <property type="evidence" value="ECO:0007669"/>
    <property type="project" value="InterPro"/>
</dbReference>
<dbReference type="SUPFAM" id="SSF103473">
    <property type="entry name" value="MFS general substrate transporter"/>
    <property type="match status" value="1"/>
</dbReference>
<dbReference type="InterPro" id="IPR020846">
    <property type="entry name" value="MFS_dom"/>
</dbReference>
<dbReference type="PANTHER" id="PTHR23505:SF3">
    <property type="entry name" value="PROTEIN SPINSTER HOMOLOG 3"/>
    <property type="match status" value="1"/>
</dbReference>
<feature type="transmembrane region" description="Helical" evidence="7">
    <location>
        <begin position="185"/>
        <end position="204"/>
    </location>
</feature>
<dbReference type="InterPro" id="IPR011701">
    <property type="entry name" value="MFS"/>
</dbReference>
<feature type="transmembrane region" description="Helical" evidence="7">
    <location>
        <begin position="97"/>
        <end position="117"/>
    </location>
</feature>
<keyword evidence="4 7" id="KW-1133">Transmembrane helix</keyword>
<proteinExistence type="inferred from homology"/>
<feature type="transmembrane region" description="Helical" evidence="7">
    <location>
        <begin position="426"/>
        <end position="451"/>
    </location>
</feature>
<feature type="transmembrane region" description="Helical" evidence="7">
    <location>
        <begin position="57"/>
        <end position="77"/>
    </location>
</feature>
<dbReference type="InParanoid" id="A0A803YRD8"/>
<evidence type="ECO:0000256" key="1">
    <source>
        <dbReference type="ARBA" id="ARBA00004141"/>
    </source>
</evidence>
<keyword evidence="5 7" id="KW-0472">Membrane</keyword>
<reference evidence="9" key="3">
    <citation type="submission" date="2025-09" db="UniProtKB">
        <authorList>
            <consortium name="Ensembl"/>
        </authorList>
    </citation>
    <scope>IDENTIFICATION</scope>
</reference>
<feature type="domain" description="Major facilitator superfamily (MFS) profile" evidence="8">
    <location>
        <begin position="59"/>
        <end position="533"/>
    </location>
</feature>
<dbReference type="AlphaFoldDB" id="A0A803YRD8"/>
<feature type="transmembrane region" description="Helical" evidence="7">
    <location>
        <begin position="149"/>
        <end position="173"/>
    </location>
</feature>
<evidence type="ECO:0000256" key="6">
    <source>
        <dbReference type="ARBA" id="ARBA00024338"/>
    </source>
</evidence>
<evidence type="ECO:0000256" key="5">
    <source>
        <dbReference type="ARBA" id="ARBA00023136"/>
    </source>
</evidence>
<keyword evidence="2" id="KW-0813">Transport</keyword>
<feature type="transmembrane region" description="Helical" evidence="7">
    <location>
        <begin position="318"/>
        <end position="339"/>
    </location>
</feature>
<keyword evidence="3 7" id="KW-0812">Transmembrane</keyword>